<evidence type="ECO:0000313" key="7">
    <source>
        <dbReference type="EMBL" id="MFC7442475.1"/>
    </source>
</evidence>
<name>A0ABW2RNE0_9BACL</name>
<keyword evidence="2" id="KW-0805">Transcription regulation</keyword>
<feature type="domain" description="RNA polymerase sigma-70 region 2" evidence="5">
    <location>
        <begin position="23"/>
        <end position="88"/>
    </location>
</feature>
<dbReference type="NCBIfam" id="TIGR02937">
    <property type="entry name" value="sigma70-ECF"/>
    <property type="match status" value="1"/>
</dbReference>
<dbReference type="CDD" id="cd06171">
    <property type="entry name" value="Sigma70_r4"/>
    <property type="match status" value="1"/>
</dbReference>
<dbReference type="Gene3D" id="1.10.1740.10">
    <property type="match status" value="1"/>
</dbReference>
<evidence type="ECO:0000256" key="2">
    <source>
        <dbReference type="ARBA" id="ARBA00023015"/>
    </source>
</evidence>
<sequence>MQPEPQWVRQVLQGDKEAFALIIDQYKQPIYAKIYRMCRNAHDAQDWTQEVFLRVYRYLHTYRSEESFAAWIYRIAVNVCLTEMKKRKPQPTEETDTLATAAEESPEAQVVSQEEQQAFHRALRCLPEAYRIVMILRYIEELSYKEMAHILQVPVTTIQNRLHRARKQLHALLEHTNNRKGGTPYEVLKTSPS</sequence>
<accession>A0ABW2RNE0</accession>
<dbReference type="RefSeq" id="WP_379866370.1">
    <property type="nucleotide sequence ID" value="NZ_JBHTBW010000050.1"/>
</dbReference>
<evidence type="ECO:0000256" key="1">
    <source>
        <dbReference type="ARBA" id="ARBA00010641"/>
    </source>
</evidence>
<organism evidence="7 8">
    <name type="scientific">Laceyella putida</name>
    <dbReference type="NCBI Taxonomy" id="110101"/>
    <lineage>
        <taxon>Bacteria</taxon>
        <taxon>Bacillati</taxon>
        <taxon>Bacillota</taxon>
        <taxon>Bacilli</taxon>
        <taxon>Bacillales</taxon>
        <taxon>Thermoactinomycetaceae</taxon>
        <taxon>Laceyella</taxon>
    </lineage>
</organism>
<gene>
    <name evidence="7" type="ORF">ACFQNG_15410</name>
</gene>
<protein>
    <submittedName>
        <fullName evidence="7">RNA polymerase sigma factor</fullName>
    </submittedName>
</protein>
<dbReference type="EMBL" id="JBHTBW010000050">
    <property type="protein sequence ID" value="MFC7442475.1"/>
    <property type="molecule type" value="Genomic_DNA"/>
</dbReference>
<keyword evidence="3" id="KW-0731">Sigma factor</keyword>
<dbReference type="InterPro" id="IPR013324">
    <property type="entry name" value="RNA_pol_sigma_r3/r4-like"/>
</dbReference>
<dbReference type="InterPro" id="IPR013249">
    <property type="entry name" value="RNA_pol_sigma70_r4_t2"/>
</dbReference>
<dbReference type="InterPro" id="IPR007627">
    <property type="entry name" value="RNA_pol_sigma70_r2"/>
</dbReference>
<evidence type="ECO:0000256" key="3">
    <source>
        <dbReference type="ARBA" id="ARBA00023082"/>
    </source>
</evidence>
<feature type="domain" description="RNA polymerase sigma factor 70 region 4 type 2" evidence="6">
    <location>
        <begin position="117"/>
        <end position="169"/>
    </location>
</feature>
<dbReference type="InterPro" id="IPR039425">
    <property type="entry name" value="RNA_pol_sigma-70-like"/>
</dbReference>
<dbReference type="InterPro" id="IPR013325">
    <property type="entry name" value="RNA_pol_sigma_r2"/>
</dbReference>
<dbReference type="Pfam" id="PF08281">
    <property type="entry name" value="Sigma70_r4_2"/>
    <property type="match status" value="1"/>
</dbReference>
<evidence type="ECO:0000259" key="6">
    <source>
        <dbReference type="Pfam" id="PF08281"/>
    </source>
</evidence>
<evidence type="ECO:0000256" key="4">
    <source>
        <dbReference type="ARBA" id="ARBA00023163"/>
    </source>
</evidence>
<keyword evidence="4" id="KW-0804">Transcription</keyword>
<dbReference type="SUPFAM" id="SSF88946">
    <property type="entry name" value="Sigma2 domain of RNA polymerase sigma factors"/>
    <property type="match status" value="1"/>
</dbReference>
<comment type="caution">
    <text evidence="7">The sequence shown here is derived from an EMBL/GenBank/DDBJ whole genome shotgun (WGS) entry which is preliminary data.</text>
</comment>
<dbReference type="PANTHER" id="PTHR43133">
    <property type="entry name" value="RNA POLYMERASE ECF-TYPE SIGMA FACTO"/>
    <property type="match status" value="1"/>
</dbReference>
<proteinExistence type="inferred from homology"/>
<dbReference type="PANTHER" id="PTHR43133:SF51">
    <property type="entry name" value="RNA POLYMERASE SIGMA FACTOR"/>
    <property type="match status" value="1"/>
</dbReference>
<dbReference type="SUPFAM" id="SSF88659">
    <property type="entry name" value="Sigma3 and sigma4 domains of RNA polymerase sigma factors"/>
    <property type="match status" value="1"/>
</dbReference>
<dbReference type="InterPro" id="IPR036388">
    <property type="entry name" value="WH-like_DNA-bd_sf"/>
</dbReference>
<reference evidence="8" key="1">
    <citation type="journal article" date="2019" name="Int. J. Syst. Evol. Microbiol.">
        <title>The Global Catalogue of Microorganisms (GCM) 10K type strain sequencing project: providing services to taxonomists for standard genome sequencing and annotation.</title>
        <authorList>
            <consortium name="The Broad Institute Genomics Platform"/>
            <consortium name="The Broad Institute Genome Sequencing Center for Infectious Disease"/>
            <person name="Wu L."/>
            <person name="Ma J."/>
        </authorList>
    </citation>
    <scope>NUCLEOTIDE SEQUENCE [LARGE SCALE GENOMIC DNA]</scope>
    <source>
        <strain evidence="8">CGMCC 1.12942</strain>
    </source>
</reference>
<evidence type="ECO:0000313" key="8">
    <source>
        <dbReference type="Proteomes" id="UP001596500"/>
    </source>
</evidence>
<keyword evidence="8" id="KW-1185">Reference proteome</keyword>
<evidence type="ECO:0000259" key="5">
    <source>
        <dbReference type="Pfam" id="PF04542"/>
    </source>
</evidence>
<dbReference type="Gene3D" id="1.10.10.10">
    <property type="entry name" value="Winged helix-like DNA-binding domain superfamily/Winged helix DNA-binding domain"/>
    <property type="match status" value="1"/>
</dbReference>
<comment type="similarity">
    <text evidence="1">Belongs to the sigma-70 factor family. ECF subfamily.</text>
</comment>
<dbReference type="Proteomes" id="UP001596500">
    <property type="component" value="Unassembled WGS sequence"/>
</dbReference>
<dbReference type="InterPro" id="IPR014284">
    <property type="entry name" value="RNA_pol_sigma-70_dom"/>
</dbReference>
<dbReference type="Pfam" id="PF04542">
    <property type="entry name" value="Sigma70_r2"/>
    <property type="match status" value="1"/>
</dbReference>